<keyword evidence="2" id="KW-1185">Reference proteome</keyword>
<sequence>MVSRGNGDVIISFMAYSEAALQDLNLIPQIPHLPIHPQVDRLNTIVAKLHLAANASGLHAWVDRHEVRRAQNCNGNVSAAKKNLGFFGVQGVTYVLDRIYPMRVDQTDLTSLEAAREQDIAKEHNHTYLDHLSLAALCMDAHAQSQPLHAHGPWHRCEGQLEDLFLHNGPHPVFIEEQGIFLGLGHLVRGETTFRSGYKLPDHYTHQYFAFSAEPPFELMALSPEFCFSSQQAPEDCESIQFASSLLRTGDSLLVGFGVQDCDSFVHQFDLHEVLRSLVPIQH</sequence>
<dbReference type="AlphaFoldDB" id="A0A812KFX9"/>
<protein>
    <submittedName>
        <fullName evidence="1">Uncharacterized protein</fullName>
    </submittedName>
</protein>
<reference evidence="1" key="1">
    <citation type="submission" date="2021-02" db="EMBL/GenBank/DDBJ databases">
        <authorList>
            <person name="Dougan E. K."/>
            <person name="Rhodes N."/>
            <person name="Thang M."/>
            <person name="Chan C."/>
        </authorList>
    </citation>
    <scope>NUCLEOTIDE SEQUENCE</scope>
</reference>
<dbReference type="OrthoDB" id="10539919at2759"/>
<comment type="caution">
    <text evidence="1">The sequence shown here is derived from an EMBL/GenBank/DDBJ whole genome shotgun (WGS) entry which is preliminary data.</text>
</comment>
<organism evidence="1 2">
    <name type="scientific">Symbiodinium natans</name>
    <dbReference type="NCBI Taxonomy" id="878477"/>
    <lineage>
        <taxon>Eukaryota</taxon>
        <taxon>Sar</taxon>
        <taxon>Alveolata</taxon>
        <taxon>Dinophyceae</taxon>
        <taxon>Suessiales</taxon>
        <taxon>Symbiodiniaceae</taxon>
        <taxon>Symbiodinium</taxon>
    </lineage>
</organism>
<proteinExistence type="predicted"/>
<evidence type="ECO:0000313" key="2">
    <source>
        <dbReference type="Proteomes" id="UP000604046"/>
    </source>
</evidence>
<accession>A0A812KFX9</accession>
<evidence type="ECO:0000313" key="1">
    <source>
        <dbReference type="EMBL" id="CAE7223563.1"/>
    </source>
</evidence>
<gene>
    <name evidence="1" type="ORF">SNAT2548_LOCUS8451</name>
</gene>
<dbReference type="Proteomes" id="UP000604046">
    <property type="component" value="Unassembled WGS sequence"/>
</dbReference>
<name>A0A812KFX9_9DINO</name>
<dbReference type="EMBL" id="CAJNDS010000624">
    <property type="protein sequence ID" value="CAE7223563.1"/>
    <property type="molecule type" value="Genomic_DNA"/>
</dbReference>